<dbReference type="Proteomes" id="UP000714275">
    <property type="component" value="Unassembled WGS sequence"/>
</dbReference>
<proteinExistence type="predicted"/>
<accession>A0A9P6ZH98</accession>
<sequence>MTDADEECAKALKSSYFLHYHPQHRDLYIDGYTTSQRISGLLPRILLPQIIVNLARVSCDQFRHDVQNARHRGMGFDHRTLAAYVCLYPTAVHEDGDKVGTITHLFVCLLHGSKLSSTLLILWLVHSGPRSLLMLTRALRLLFSMAGRRKHVASAGPVTLHLIVSASTARSKLSGKSLPEFCSARITIRPVKASTAKDRSVINDVVQPGADEKLRNL</sequence>
<dbReference type="AlphaFoldDB" id="A0A9P6ZH98"/>
<keyword evidence="2" id="KW-1185">Reference proteome</keyword>
<gene>
    <name evidence="1" type="ORF">EV702DRAFT_1152866</name>
</gene>
<organism evidence="1 2">
    <name type="scientific">Suillus placidus</name>
    <dbReference type="NCBI Taxonomy" id="48579"/>
    <lineage>
        <taxon>Eukaryota</taxon>
        <taxon>Fungi</taxon>
        <taxon>Dikarya</taxon>
        <taxon>Basidiomycota</taxon>
        <taxon>Agaricomycotina</taxon>
        <taxon>Agaricomycetes</taxon>
        <taxon>Agaricomycetidae</taxon>
        <taxon>Boletales</taxon>
        <taxon>Suillineae</taxon>
        <taxon>Suillaceae</taxon>
        <taxon>Suillus</taxon>
    </lineage>
</organism>
<evidence type="ECO:0000313" key="1">
    <source>
        <dbReference type="EMBL" id="KAG1765037.1"/>
    </source>
</evidence>
<dbReference type="EMBL" id="JABBWD010000115">
    <property type="protein sequence ID" value="KAG1765037.1"/>
    <property type="molecule type" value="Genomic_DNA"/>
</dbReference>
<evidence type="ECO:0000313" key="2">
    <source>
        <dbReference type="Proteomes" id="UP000714275"/>
    </source>
</evidence>
<comment type="caution">
    <text evidence="1">The sequence shown here is derived from an EMBL/GenBank/DDBJ whole genome shotgun (WGS) entry which is preliminary data.</text>
</comment>
<name>A0A9P6ZH98_9AGAM</name>
<reference evidence="1" key="1">
    <citation type="journal article" date="2020" name="New Phytol.">
        <title>Comparative genomics reveals dynamic genome evolution in host specialist ectomycorrhizal fungi.</title>
        <authorList>
            <person name="Lofgren L.A."/>
            <person name="Nguyen N.H."/>
            <person name="Vilgalys R."/>
            <person name="Ruytinx J."/>
            <person name="Liao H.L."/>
            <person name="Branco S."/>
            <person name="Kuo A."/>
            <person name="LaButti K."/>
            <person name="Lipzen A."/>
            <person name="Andreopoulos W."/>
            <person name="Pangilinan J."/>
            <person name="Riley R."/>
            <person name="Hundley H."/>
            <person name="Na H."/>
            <person name="Barry K."/>
            <person name="Grigoriev I.V."/>
            <person name="Stajich J.E."/>
            <person name="Kennedy P.G."/>
        </authorList>
    </citation>
    <scope>NUCLEOTIDE SEQUENCE</scope>
    <source>
        <strain evidence="1">DOB743</strain>
    </source>
</reference>
<dbReference type="OrthoDB" id="10423695at2759"/>
<protein>
    <submittedName>
        <fullName evidence="1">Uncharacterized protein</fullName>
    </submittedName>
</protein>